<feature type="transmembrane region" description="Helical" evidence="19">
    <location>
        <begin position="83"/>
        <end position="103"/>
    </location>
</feature>
<evidence type="ECO:0000256" key="17">
    <source>
        <dbReference type="ARBA" id="ARBA00025446"/>
    </source>
</evidence>
<dbReference type="HAMAP" id="MF_01165">
    <property type="entry name" value="ArnT_transfer"/>
    <property type="match status" value="1"/>
</dbReference>
<comment type="similarity">
    <text evidence="3 19">Belongs to the glycosyltransferase 83 family.</text>
</comment>
<feature type="transmembrane region" description="Helical" evidence="19">
    <location>
        <begin position="350"/>
        <end position="374"/>
    </location>
</feature>
<evidence type="ECO:0000256" key="9">
    <source>
        <dbReference type="ARBA" id="ARBA00022556"/>
    </source>
</evidence>
<feature type="transmembrane region" description="Helical" evidence="19">
    <location>
        <begin position="411"/>
        <end position="429"/>
    </location>
</feature>
<evidence type="ECO:0000256" key="4">
    <source>
        <dbReference type="ARBA" id="ARBA00012056"/>
    </source>
</evidence>
<organism evidence="21 22">
    <name type="scientific">Yersinia thracica</name>
    <dbReference type="NCBI Taxonomy" id="2890319"/>
    <lineage>
        <taxon>Bacteria</taxon>
        <taxon>Pseudomonadati</taxon>
        <taxon>Pseudomonadota</taxon>
        <taxon>Gammaproteobacteria</taxon>
        <taxon>Enterobacterales</taxon>
        <taxon>Yersiniaceae</taxon>
        <taxon>Yersinia</taxon>
    </lineage>
</organism>
<evidence type="ECO:0000256" key="15">
    <source>
        <dbReference type="ARBA" id="ARBA00023098"/>
    </source>
</evidence>
<keyword evidence="22" id="KW-1185">Reference proteome</keyword>
<gene>
    <name evidence="19 21" type="primary">arnT</name>
    <name evidence="21" type="ORF">ERS008472_02929</name>
</gene>
<feature type="transmembrane region" description="Helical" evidence="19">
    <location>
        <begin position="206"/>
        <end position="229"/>
    </location>
</feature>
<evidence type="ECO:0000256" key="1">
    <source>
        <dbReference type="ARBA" id="ARBA00004429"/>
    </source>
</evidence>
<dbReference type="Proteomes" id="UP000041882">
    <property type="component" value="Unassembled WGS sequence"/>
</dbReference>
<accession>A0A0T9Q8Q1</accession>
<feature type="transmembrane region" description="Helical" evidence="19">
    <location>
        <begin position="115"/>
        <end position="136"/>
    </location>
</feature>
<evidence type="ECO:0000256" key="13">
    <source>
        <dbReference type="ARBA" id="ARBA00022985"/>
    </source>
</evidence>
<keyword evidence="8" id="KW-0997">Cell inner membrane</keyword>
<dbReference type="GO" id="GO:0005886">
    <property type="term" value="C:plasma membrane"/>
    <property type="evidence" value="ECO:0007669"/>
    <property type="project" value="UniProtKB-SubCell"/>
</dbReference>
<keyword evidence="7 19" id="KW-0444">Lipid biosynthesis</keyword>
<keyword evidence="15 19" id="KW-0443">Lipid metabolism</keyword>
<feature type="transmembrane region" description="Helical" evidence="19">
    <location>
        <begin position="317"/>
        <end position="338"/>
    </location>
</feature>
<keyword evidence="6 19" id="KW-1003">Cell membrane</keyword>
<dbReference type="RefSeq" id="WP_050115292.1">
    <property type="nucleotide sequence ID" value="NZ_CQAW01000015.1"/>
</dbReference>
<evidence type="ECO:0000256" key="14">
    <source>
        <dbReference type="ARBA" id="ARBA00022989"/>
    </source>
</evidence>
<dbReference type="EC" id="2.4.2.43" evidence="4 19"/>
<evidence type="ECO:0000256" key="16">
    <source>
        <dbReference type="ARBA" id="ARBA00023136"/>
    </source>
</evidence>
<keyword evidence="11 19" id="KW-0808">Transferase</keyword>
<feature type="domain" description="ArnT-like N-terminal" evidence="20">
    <location>
        <begin position="10"/>
        <end position="239"/>
    </location>
</feature>
<evidence type="ECO:0000256" key="11">
    <source>
        <dbReference type="ARBA" id="ARBA00022679"/>
    </source>
</evidence>
<keyword evidence="16 19" id="KW-0472">Membrane</keyword>
<dbReference type="NCBIfam" id="NF009784">
    <property type="entry name" value="PRK13279.1"/>
    <property type="match status" value="1"/>
</dbReference>
<evidence type="ECO:0000256" key="3">
    <source>
        <dbReference type="ARBA" id="ARBA00010814"/>
    </source>
</evidence>
<dbReference type="GO" id="GO:0009245">
    <property type="term" value="P:lipid A biosynthetic process"/>
    <property type="evidence" value="ECO:0007669"/>
    <property type="project" value="UniProtKB-UniRule"/>
</dbReference>
<evidence type="ECO:0000313" key="22">
    <source>
        <dbReference type="Proteomes" id="UP000041882"/>
    </source>
</evidence>
<feature type="transmembrane region" description="Helical" evidence="19">
    <location>
        <begin position="166"/>
        <end position="194"/>
    </location>
</feature>
<evidence type="ECO:0000256" key="8">
    <source>
        <dbReference type="ARBA" id="ARBA00022519"/>
    </source>
</evidence>
<keyword evidence="14 19" id="KW-1133">Transmembrane helix</keyword>
<dbReference type="AlphaFoldDB" id="A0A0T9Q8Q1"/>
<dbReference type="GO" id="GO:0010041">
    <property type="term" value="P:response to iron(III) ion"/>
    <property type="evidence" value="ECO:0007669"/>
    <property type="project" value="TreeGrafter"/>
</dbReference>
<evidence type="ECO:0000256" key="5">
    <source>
        <dbReference type="ARBA" id="ARBA00015532"/>
    </source>
</evidence>
<keyword evidence="9 19" id="KW-0441">Lipid A biosynthesis</keyword>
<feature type="transmembrane region" description="Helical" evidence="19">
    <location>
        <begin position="386"/>
        <end position="404"/>
    </location>
</feature>
<dbReference type="GO" id="GO:0000030">
    <property type="term" value="F:mannosyltransferase activity"/>
    <property type="evidence" value="ECO:0007669"/>
    <property type="project" value="InterPro"/>
</dbReference>
<evidence type="ECO:0000256" key="18">
    <source>
        <dbReference type="ARBA" id="ARBA00034054"/>
    </source>
</evidence>
<evidence type="ECO:0000256" key="7">
    <source>
        <dbReference type="ARBA" id="ARBA00022516"/>
    </source>
</evidence>
<feature type="transmembrane region" description="Helical" evidence="19">
    <location>
        <begin position="294"/>
        <end position="311"/>
    </location>
</feature>
<comment type="catalytic activity">
    <reaction evidence="18 19">
        <text>4-amino-4-deoxy-alpha-L-arabinopyranosyl di-trans,octa-cis-undecaprenyl phosphate + lipid IVA = lipid IIA + di-trans,octa-cis-undecaprenyl phosphate.</text>
        <dbReference type="EC" id="2.4.2.43"/>
    </reaction>
</comment>
<reference evidence="22" key="1">
    <citation type="submission" date="2015-03" db="EMBL/GenBank/DDBJ databases">
        <authorList>
            <consortium name="Pathogen Informatics"/>
            <person name="Murphy D."/>
        </authorList>
    </citation>
    <scope>NUCLEOTIDE SEQUENCE [LARGE SCALE GENOMIC DNA]</scope>
    <source>
        <strain evidence="22">IP6945</strain>
    </source>
</reference>
<dbReference type="GO" id="GO:0103015">
    <property type="term" value="F:4-amino-4-deoxy-L-arabinose transferase activity"/>
    <property type="evidence" value="ECO:0007669"/>
    <property type="project" value="UniProtKB-EC"/>
</dbReference>
<dbReference type="PANTHER" id="PTHR33908:SF3">
    <property type="entry name" value="UNDECAPRENYL PHOSPHATE-ALPHA-4-AMINO-4-DEOXY-L-ARABINOSE ARABINOSYL TRANSFERASE"/>
    <property type="match status" value="1"/>
</dbReference>
<dbReference type="GO" id="GO:0009103">
    <property type="term" value="P:lipopolysaccharide biosynthetic process"/>
    <property type="evidence" value="ECO:0007669"/>
    <property type="project" value="UniProtKB-KW"/>
</dbReference>
<dbReference type="GO" id="GO:0006493">
    <property type="term" value="P:protein O-linked glycosylation"/>
    <property type="evidence" value="ECO:0007669"/>
    <property type="project" value="InterPro"/>
</dbReference>
<dbReference type="EMBL" id="CQAW01000015">
    <property type="protein sequence ID" value="CNI00695.1"/>
    <property type="molecule type" value="Genomic_DNA"/>
</dbReference>
<dbReference type="InterPro" id="IPR003342">
    <property type="entry name" value="ArnT-like_N"/>
</dbReference>
<keyword evidence="10 19" id="KW-0328">Glycosyltransferase</keyword>
<comment type="pathway">
    <text evidence="2 19">Lipopolysaccharide metabolism; 4-amino-4-deoxy-beta-L-arabinose-lipid A biosynthesis.</text>
</comment>
<comment type="function">
    <text evidence="17 19">Catalyzes the transfer of the L-Ara4N moiety of the glycolipid undecaprenyl phosphate-alpha-L-Ara4N to lipid A. The modified arabinose is attached to lipid A and is required for resistance to polymyxin and cationic antimicrobial peptides.</text>
</comment>
<proteinExistence type="inferred from homology"/>
<evidence type="ECO:0000256" key="19">
    <source>
        <dbReference type="HAMAP-Rule" id="MF_01165"/>
    </source>
</evidence>
<dbReference type="Pfam" id="PF02366">
    <property type="entry name" value="PMT"/>
    <property type="match status" value="1"/>
</dbReference>
<keyword evidence="12 19" id="KW-0812">Transmembrane</keyword>
<comment type="subcellular location">
    <subcellularLocation>
        <location evidence="1">Cell inner membrane</location>
        <topology evidence="1">Multi-pass membrane protein</topology>
    </subcellularLocation>
    <subcellularLocation>
        <location evidence="19">Cell membrane</location>
        <topology evidence="19">Multi-pass membrane protein</topology>
    </subcellularLocation>
</comment>
<dbReference type="UniPathway" id="UPA00037"/>
<protein>
    <recommendedName>
        <fullName evidence="5 19">Undecaprenyl phosphate-alpha-4-amino-4-deoxy-L-arabinose arabinosyl transferase</fullName>
        <ecNumber evidence="4 19">2.4.2.43</ecNumber>
    </recommendedName>
    <alternativeName>
        <fullName evidence="19">4-amino-4-deoxy-L-arabinose lipid A transferase</fullName>
    </alternativeName>
    <alternativeName>
        <fullName evidence="19">Lipid IV(A) 4-amino-4-deoxy-L-arabinosyltransferase</fullName>
    </alternativeName>
    <alternativeName>
        <fullName evidence="19">Undecaprenyl phosphate-alpha-L-Ara4N transferase</fullName>
    </alternativeName>
</protein>
<dbReference type="InterPro" id="IPR022839">
    <property type="entry name" value="ArnT"/>
</dbReference>
<evidence type="ECO:0000256" key="12">
    <source>
        <dbReference type="ARBA" id="ARBA00022692"/>
    </source>
</evidence>
<feature type="transmembrane region" description="Helical" evidence="19">
    <location>
        <begin position="259"/>
        <end position="282"/>
    </location>
</feature>
<evidence type="ECO:0000256" key="2">
    <source>
        <dbReference type="ARBA" id="ARBA00005200"/>
    </source>
</evidence>
<evidence type="ECO:0000256" key="10">
    <source>
        <dbReference type="ARBA" id="ARBA00022676"/>
    </source>
</evidence>
<dbReference type="PANTHER" id="PTHR33908">
    <property type="entry name" value="MANNOSYLTRANSFERASE YKCB-RELATED"/>
    <property type="match status" value="1"/>
</dbReference>
<evidence type="ECO:0000256" key="6">
    <source>
        <dbReference type="ARBA" id="ARBA00022475"/>
    </source>
</evidence>
<evidence type="ECO:0000259" key="20">
    <source>
        <dbReference type="Pfam" id="PF02366"/>
    </source>
</evidence>
<dbReference type="InterPro" id="IPR050297">
    <property type="entry name" value="LipidA_mod_glycosyltrf_83"/>
</dbReference>
<sequence length="554" mass="62479">MRLLKGSGAVLLALFFALVYLLPINSRLLWQPDETRYAEISREMLQRGDWVVPHLLGIRYFEKPIAGYWFNNISQWIFGDTNFAVRFGSIFSTALSAVLVYWLATLLWRNRSTSFLAALIYLSMLLVFSIGSYAVLDPMISLWLTASMVCFYLTLRAETAKQKAGAYLLLGLACGMGFMTKGFLALAVPVISVLPIVIQQKRVKELIVFGPIAIVGAIILSLPWALAIAQREPDFWRYFFWVEHIQRFAEKDAQHKAPIWYYLPILCLGVLPWLGLLPGALLKGWRERVARPELFFLLSWVLMPLLFFSVAKGKLPTYILPCMAPLSLLMAAYATDCAEKMRVRALKINAAINLGFGFICALAILIIGMGLVAHLVAYEPHEHQKVILATIAFAGWGIVGFVTLRNNARHWRWAAACPLLFILLVGYLIPQQVIDSKQPQNFIRNNFDELNSSRYVATDSVGVAAGLAWELKRSDILMFSEKGELAYGLNYADSESHYISGRNFNDWLAEARKLGDVSLVVQLSRDEKIPDSLPAADKVNLMNRLVLLWYKKTP</sequence>
<keyword evidence="13 19" id="KW-0448">Lipopolysaccharide biosynthesis</keyword>
<evidence type="ECO:0000313" key="21">
    <source>
        <dbReference type="EMBL" id="CNI00695.1"/>
    </source>
</evidence>
<name>A0A0T9Q8Q1_9GAMM</name>